<organism evidence="2 3">
    <name type="scientific">Staphylococcus pasteuri_A</name>
    <dbReference type="NCBI Taxonomy" id="3062664"/>
    <lineage>
        <taxon>Bacteria</taxon>
        <taxon>Bacillati</taxon>
        <taxon>Bacillota</taxon>
        <taxon>Bacilli</taxon>
        <taxon>Bacillales</taxon>
        <taxon>Staphylococcaceae</taxon>
        <taxon>Staphylococcus</taxon>
    </lineage>
</organism>
<sequence length="88" mass="10068">TSPIQLLSHATQALIANPKDNGSSLYYFDRRLAKRFDRKSILAALLKQALTDNKIEVYYQPIVATPELKIAKFEALFRIKLDTNIPYN</sequence>
<name>A0AAW7YYC7_9STAP</name>
<reference evidence="2" key="1">
    <citation type="submission" date="2023-07" db="EMBL/GenBank/DDBJ databases">
        <title>Genome content predicts the carbon catabolic preferences of heterotrophic bacteria.</title>
        <authorList>
            <person name="Gralka M."/>
        </authorList>
    </citation>
    <scope>NUCLEOTIDE SEQUENCE</scope>
    <source>
        <strain evidence="2">E2R20</strain>
    </source>
</reference>
<dbReference type="GO" id="GO:0071111">
    <property type="term" value="F:cyclic-guanylate-specific phosphodiesterase activity"/>
    <property type="evidence" value="ECO:0007669"/>
    <property type="project" value="InterPro"/>
</dbReference>
<evidence type="ECO:0000259" key="1">
    <source>
        <dbReference type="PROSITE" id="PS50883"/>
    </source>
</evidence>
<gene>
    <name evidence="2" type="ORF">Q4528_14170</name>
</gene>
<protein>
    <recommendedName>
        <fullName evidence="1">EAL domain-containing protein</fullName>
    </recommendedName>
</protein>
<dbReference type="InterPro" id="IPR001633">
    <property type="entry name" value="EAL_dom"/>
</dbReference>
<dbReference type="SUPFAM" id="SSF141868">
    <property type="entry name" value="EAL domain-like"/>
    <property type="match status" value="1"/>
</dbReference>
<dbReference type="PANTHER" id="PTHR33121">
    <property type="entry name" value="CYCLIC DI-GMP PHOSPHODIESTERASE PDEF"/>
    <property type="match status" value="1"/>
</dbReference>
<evidence type="ECO:0000313" key="3">
    <source>
        <dbReference type="Proteomes" id="UP001170310"/>
    </source>
</evidence>
<dbReference type="InterPro" id="IPR050706">
    <property type="entry name" value="Cyclic-di-GMP_PDE-like"/>
</dbReference>
<dbReference type="EMBL" id="JAUOQO010000417">
    <property type="protein sequence ID" value="MDO6575258.1"/>
    <property type="molecule type" value="Genomic_DNA"/>
</dbReference>
<dbReference type="PANTHER" id="PTHR33121:SF79">
    <property type="entry name" value="CYCLIC DI-GMP PHOSPHODIESTERASE PDED-RELATED"/>
    <property type="match status" value="1"/>
</dbReference>
<feature type="non-terminal residue" evidence="2">
    <location>
        <position position="88"/>
    </location>
</feature>
<feature type="domain" description="EAL" evidence="1">
    <location>
        <begin position="39"/>
        <end position="88"/>
    </location>
</feature>
<proteinExistence type="predicted"/>
<feature type="non-terminal residue" evidence="2">
    <location>
        <position position="1"/>
    </location>
</feature>
<keyword evidence="3" id="KW-1185">Reference proteome</keyword>
<accession>A0AAW7YYC7</accession>
<dbReference type="Proteomes" id="UP001170310">
    <property type="component" value="Unassembled WGS sequence"/>
</dbReference>
<dbReference type="PROSITE" id="PS50883">
    <property type="entry name" value="EAL"/>
    <property type="match status" value="1"/>
</dbReference>
<evidence type="ECO:0000313" key="2">
    <source>
        <dbReference type="EMBL" id="MDO6575258.1"/>
    </source>
</evidence>
<dbReference type="Gene3D" id="3.20.20.450">
    <property type="entry name" value="EAL domain"/>
    <property type="match status" value="1"/>
</dbReference>
<dbReference type="InterPro" id="IPR035919">
    <property type="entry name" value="EAL_sf"/>
</dbReference>
<dbReference type="AlphaFoldDB" id="A0AAW7YYC7"/>
<comment type="caution">
    <text evidence="2">The sequence shown here is derived from an EMBL/GenBank/DDBJ whole genome shotgun (WGS) entry which is preliminary data.</text>
</comment>